<dbReference type="PROSITE" id="PS50082">
    <property type="entry name" value="WD_REPEATS_2"/>
    <property type="match status" value="1"/>
</dbReference>
<dbReference type="EMBL" id="SNWM01000003">
    <property type="protein sequence ID" value="TDO21873.1"/>
    <property type="molecule type" value="Genomic_DNA"/>
</dbReference>
<feature type="repeat" description="WD" evidence="3">
    <location>
        <begin position="443"/>
        <end position="484"/>
    </location>
</feature>
<dbReference type="Gene3D" id="2.130.10.10">
    <property type="entry name" value="YVTN repeat-like/Quinoprotein amine dehydrogenase"/>
    <property type="match status" value="2"/>
</dbReference>
<organism evidence="6 7">
    <name type="scientific">Pedobacter duraquae</name>
    <dbReference type="NCBI Taxonomy" id="425511"/>
    <lineage>
        <taxon>Bacteria</taxon>
        <taxon>Pseudomonadati</taxon>
        <taxon>Bacteroidota</taxon>
        <taxon>Sphingobacteriia</taxon>
        <taxon>Sphingobacteriales</taxon>
        <taxon>Sphingobacteriaceae</taxon>
        <taxon>Pedobacter</taxon>
    </lineage>
</organism>
<dbReference type="InterPro" id="IPR036322">
    <property type="entry name" value="WD40_repeat_dom_sf"/>
</dbReference>
<accession>A0A4R6IIT1</accession>
<gene>
    <name evidence="6" type="ORF">CLV32_2981</name>
</gene>
<dbReference type="SMART" id="SM00320">
    <property type="entry name" value="WD40"/>
    <property type="match status" value="5"/>
</dbReference>
<keyword evidence="2" id="KW-0677">Repeat</keyword>
<dbReference type="PANTHER" id="PTHR19848:SF8">
    <property type="entry name" value="F-BOX AND WD REPEAT DOMAIN CONTAINING 7"/>
    <property type="match status" value="1"/>
</dbReference>
<dbReference type="InterPro" id="IPR001680">
    <property type="entry name" value="WD40_rpt"/>
</dbReference>
<dbReference type="SUPFAM" id="SSF49265">
    <property type="entry name" value="Fibronectin type III"/>
    <property type="match status" value="2"/>
</dbReference>
<evidence type="ECO:0000256" key="1">
    <source>
        <dbReference type="ARBA" id="ARBA00022574"/>
    </source>
</evidence>
<dbReference type="OrthoDB" id="976933at2"/>
<keyword evidence="7" id="KW-1185">Reference proteome</keyword>
<dbReference type="PROSITE" id="PS00678">
    <property type="entry name" value="WD_REPEATS_1"/>
    <property type="match status" value="1"/>
</dbReference>
<dbReference type="AlphaFoldDB" id="A0A4R6IIT1"/>
<dbReference type="PANTHER" id="PTHR19848">
    <property type="entry name" value="WD40 REPEAT PROTEIN"/>
    <property type="match status" value="1"/>
</dbReference>
<evidence type="ECO:0000259" key="5">
    <source>
        <dbReference type="PROSITE" id="PS50853"/>
    </source>
</evidence>
<name>A0A4R6IIT1_9SPHI</name>
<feature type="domain" description="Fibronectin type-III" evidence="5">
    <location>
        <begin position="218"/>
        <end position="307"/>
    </location>
</feature>
<evidence type="ECO:0000313" key="7">
    <source>
        <dbReference type="Proteomes" id="UP000295499"/>
    </source>
</evidence>
<proteinExistence type="predicted"/>
<dbReference type="InterPro" id="IPR019775">
    <property type="entry name" value="WD40_repeat_CS"/>
</dbReference>
<dbReference type="Gene3D" id="2.60.40.10">
    <property type="entry name" value="Immunoglobulins"/>
    <property type="match status" value="3"/>
</dbReference>
<sequence length="607" mass="67323">MFSTKITLVKCICAVILILNCYACQKDNEIPAEEPRFFSPSNLKAIVFTDSIIRVSWKDNSNVETSFQIQRKFGTEAFKLIKETRPNDTTFLDSAVAPNMLYTYRVRAIGKVAETSFSDEVSVKLDLPIPSLTATVVDDTEVRLTWTDNSSLESGFVLERSTNGQPFITIAEPSKNIQSYSDKTTAINTNYSYRIRARSKSTITDYSNVVAAKINFQAPLLNFALNDGTTLNLSWVDNSQFESGYVIEQSVNGGEFKELDRVNPQTTSYIVENLQTTKKYAFKIKAYSAKNYSPYSNTKQTFYNDKRYVSSESYMGENAADGQVALSPSGNLIATTSYFSENVIISNRSNRTTNRLVTGHKEGGYSVKFSSDNAFLLVSGAKEGNIEIYNTSTLTLNKSIPTGMSAIYSLNFNKTGTLLAVGGTGGSKILVYSFPSMTVKYTLTTDNHNVRDLLFYDNDSKLISSGNDNKIQIWNLNASTVETTLTGHNGHIGSVDLNSNSSILVSGSYESEDKTIRLWNPIGGLIRTIPNTASITSVFIGAEDIIYFTDADGYLRIVDKFGTKLFETAVGNMIHFADFDKTNKILVTYSANGKTNVFQNTPIWMEY</sequence>
<dbReference type="Proteomes" id="UP000295499">
    <property type="component" value="Unassembled WGS sequence"/>
</dbReference>
<protein>
    <submittedName>
        <fullName evidence="6">WD domain G-beta repeat uncharacterized protein</fullName>
    </submittedName>
</protein>
<dbReference type="InterPro" id="IPR003961">
    <property type="entry name" value="FN3_dom"/>
</dbReference>
<dbReference type="Pfam" id="PF00041">
    <property type="entry name" value="fn3"/>
    <property type="match status" value="1"/>
</dbReference>
<comment type="caution">
    <text evidence="6">The sequence shown here is derived from an EMBL/GenBank/DDBJ whole genome shotgun (WGS) entry which is preliminary data.</text>
</comment>
<feature type="domain" description="Fibronectin type-III" evidence="5">
    <location>
        <begin position="39"/>
        <end position="128"/>
    </location>
</feature>
<evidence type="ECO:0000256" key="4">
    <source>
        <dbReference type="SAM" id="SignalP"/>
    </source>
</evidence>
<feature type="signal peptide" evidence="4">
    <location>
        <begin position="1"/>
        <end position="23"/>
    </location>
</feature>
<dbReference type="Pfam" id="PF00400">
    <property type="entry name" value="WD40"/>
    <property type="match status" value="2"/>
</dbReference>
<keyword evidence="4" id="KW-0732">Signal</keyword>
<dbReference type="CDD" id="cd00063">
    <property type="entry name" value="FN3"/>
    <property type="match status" value="3"/>
</dbReference>
<evidence type="ECO:0000313" key="6">
    <source>
        <dbReference type="EMBL" id="TDO21873.1"/>
    </source>
</evidence>
<dbReference type="InterPro" id="IPR036116">
    <property type="entry name" value="FN3_sf"/>
</dbReference>
<reference evidence="6 7" key="1">
    <citation type="submission" date="2019-03" db="EMBL/GenBank/DDBJ databases">
        <title>Genomic Encyclopedia of Archaeal and Bacterial Type Strains, Phase II (KMG-II): from individual species to whole genera.</title>
        <authorList>
            <person name="Goeker M."/>
        </authorList>
    </citation>
    <scope>NUCLEOTIDE SEQUENCE [LARGE SCALE GENOMIC DNA]</scope>
    <source>
        <strain evidence="6 7">DSM 19034</strain>
    </source>
</reference>
<evidence type="ECO:0000256" key="3">
    <source>
        <dbReference type="PROSITE-ProRule" id="PRU00221"/>
    </source>
</evidence>
<dbReference type="SUPFAM" id="SSF50978">
    <property type="entry name" value="WD40 repeat-like"/>
    <property type="match status" value="1"/>
</dbReference>
<evidence type="ECO:0000256" key="2">
    <source>
        <dbReference type="ARBA" id="ARBA00022737"/>
    </source>
</evidence>
<dbReference type="InterPro" id="IPR015943">
    <property type="entry name" value="WD40/YVTN_repeat-like_dom_sf"/>
</dbReference>
<feature type="chain" id="PRO_5020932332" evidence="4">
    <location>
        <begin position="24"/>
        <end position="607"/>
    </location>
</feature>
<dbReference type="PROSITE" id="PS50853">
    <property type="entry name" value="FN3"/>
    <property type="match status" value="2"/>
</dbReference>
<dbReference type="RefSeq" id="WP_133556721.1">
    <property type="nucleotide sequence ID" value="NZ_SNWM01000003.1"/>
</dbReference>
<dbReference type="PROSITE" id="PS50294">
    <property type="entry name" value="WD_REPEATS_REGION"/>
    <property type="match status" value="1"/>
</dbReference>
<keyword evidence="1 3" id="KW-0853">WD repeat</keyword>
<dbReference type="SMART" id="SM00060">
    <property type="entry name" value="FN3"/>
    <property type="match status" value="3"/>
</dbReference>
<dbReference type="InterPro" id="IPR013783">
    <property type="entry name" value="Ig-like_fold"/>
</dbReference>